<comment type="caution">
    <text evidence="1">The sequence shown here is derived from an EMBL/GenBank/DDBJ whole genome shotgun (WGS) entry which is preliminary data.</text>
</comment>
<dbReference type="RefSeq" id="WP_189155680.1">
    <property type="nucleotide sequence ID" value="NZ_BMNC01000004.1"/>
</dbReference>
<evidence type="ECO:0008006" key="3">
    <source>
        <dbReference type="Google" id="ProtNLM"/>
    </source>
</evidence>
<dbReference type="EMBL" id="BMNC01000004">
    <property type="protein sequence ID" value="GGM93505.1"/>
    <property type="molecule type" value="Genomic_DNA"/>
</dbReference>
<evidence type="ECO:0000313" key="1">
    <source>
        <dbReference type="EMBL" id="GGM93505.1"/>
    </source>
</evidence>
<reference evidence="2" key="1">
    <citation type="journal article" date="2019" name="Int. J. Syst. Evol. Microbiol.">
        <title>The Global Catalogue of Microorganisms (GCM) 10K type strain sequencing project: providing services to taxonomists for standard genome sequencing and annotation.</title>
        <authorList>
            <consortium name="The Broad Institute Genomics Platform"/>
            <consortium name="The Broad Institute Genome Sequencing Center for Infectious Disease"/>
            <person name="Wu L."/>
            <person name="Ma J."/>
        </authorList>
    </citation>
    <scope>NUCLEOTIDE SEQUENCE [LARGE SCALE GENOMIC DNA]</scope>
    <source>
        <strain evidence="2">CGMCC 4.7319</strain>
    </source>
</reference>
<proteinExistence type="predicted"/>
<dbReference type="Proteomes" id="UP000597656">
    <property type="component" value="Unassembled WGS sequence"/>
</dbReference>
<accession>A0ABQ2HYF0</accession>
<evidence type="ECO:0000313" key="2">
    <source>
        <dbReference type="Proteomes" id="UP000597656"/>
    </source>
</evidence>
<name>A0ABQ2HYF0_9PSEU</name>
<keyword evidence="2" id="KW-1185">Reference proteome</keyword>
<sequence>MKIVGIYQLYLGYVLPRLNEGEEAGQIGIDAGDFRAWVRPKALGDPLFPEDIDVTLSSMQISIARADGSEGKLDFAVESTCLDRVQVVLEWEVDPDAFDVDEEFQRSLDRVTIMADYYLDHLRFVANSPFVKRIDRSWRTQDDRFVINVPYSCTWFNGDDRSSLGVFGPGVNGVAKSNSIRSPETGVADLAALETSLGTALPPPLHRSLIIDAEEHLHGTVLREAVLSMASACEIAAHLLIARNGGERDGTIAPVLSRRNVPFAQRYYDDLPSAVAARSLRTEDAESFDLVQEMYGQRNWLMHRGAFKDDFLDLGWRDQHRRVHSWLVAARTAVSWIDTI</sequence>
<organism evidence="1 2">
    <name type="scientific">Lentzea pudingi</name>
    <dbReference type="NCBI Taxonomy" id="1789439"/>
    <lineage>
        <taxon>Bacteria</taxon>
        <taxon>Bacillati</taxon>
        <taxon>Actinomycetota</taxon>
        <taxon>Actinomycetes</taxon>
        <taxon>Pseudonocardiales</taxon>
        <taxon>Pseudonocardiaceae</taxon>
        <taxon>Lentzea</taxon>
    </lineage>
</organism>
<protein>
    <recommendedName>
        <fullName evidence="3">Apea-like HEPN domain-containing protein</fullName>
    </recommendedName>
</protein>
<gene>
    <name evidence="1" type="ORF">GCM10011609_33780</name>
</gene>